<dbReference type="EMBL" id="JADGJW010000187">
    <property type="protein sequence ID" value="KAJ3222184.1"/>
    <property type="molecule type" value="Genomic_DNA"/>
</dbReference>
<dbReference type="Proteomes" id="UP001211065">
    <property type="component" value="Unassembled WGS sequence"/>
</dbReference>
<dbReference type="GO" id="GO:0008270">
    <property type="term" value="F:zinc ion binding"/>
    <property type="evidence" value="ECO:0007669"/>
    <property type="project" value="InterPro"/>
</dbReference>
<keyword evidence="5" id="KW-0456">Lyase</keyword>
<accession>A0AAD5U5T1</accession>
<organism evidence="9 10">
    <name type="scientific">Clydaea vesicula</name>
    <dbReference type="NCBI Taxonomy" id="447962"/>
    <lineage>
        <taxon>Eukaryota</taxon>
        <taxon>Fungi</taxon>
        <taxon>Fungi incertae sedis</taxon>
        <taxon>Chytridiomycota</taxon>
        <taxon>Chytridiomycota incertae sedis</taxon>
        <taxon>Chytridiomycetes</taxon>
        <taxon>Lobulomycetales</taxon>
        <taxon>Lobulomycetaceae</taxon>
        <taxon>Clydaea</taxon>
    </lineage>
</organism>
<feature type="domain" description="Alpha-carbonic anhydrase" evidence="8">
    <location>
        <begin position="49"/>
        <end position="283"/>
    </location>
</feature>
<evidence type="ECO:0000313" key="10">
    <source>
        <dbReference type="Proteomes" id="UP001211065"/>
    </source>
</evidence>
<evidence type="ECO:0000256" key="4">
    <source>
        <dbReference type="ARBA" id="ARBA00022833"/>
    </source>
</evidence>
<dbReference type="PROSITE" id="PS51144">
    <property type="entry name" value="ALPHA_CA_2"/>
    <property type="match status" value="1"/>
</dbReference>
<dbReference type="InterPro" id="IPR023561">
    <property type="entry name" value="Carbonic_anhydrase_a-class"/>
</dbReference>
<dbReference type="InterPro" id="IPR041891">
    <property type="entry name" value="Alpha_CA_prokaryot-like"/>
</dbReference>
<dbReference type="SUPFAM" id="SSF51069">
    <property type="entry name" value="Carbonic anhydrase"/>
    <property type="match status" value="1"/>
</dbReference>
<comment type="catalytic activity">
    <reaction evidence="6">
        <text>hydrogencarbonate + H(+) = CO2 + H2O</text>
        <dbReference type="Rhea" id="RHEA:10748"/>
        <dbReference type="ChEBI" id="CHEBI:15377"/>
        <dbReference type="ChEBI" id="CHEBI:15378"/>
        <dbReference type="ChEBI" id="CHEBI:16526"/>
        <dbReference type="ChEBI" id="CHEBI:17544"/>
        <dbReference type="EC" id="4.2.1.1"/>
    </reaction>
</comment>
<dbReference type="InterPro" id="IPR001148">
    <property type="entry name" value="CA_dom"/>
</dbReference>
<name>A0AAD5U5T1_9FUNG</name>
<dbReference type="SMART" id="SM01057">
    <property type="entry name" value="Carb_anhydrase"/>
    <property type="match status" value="1"/>
</dbReference>
<dbReference type="GO" id="GO:0004089">
    <property type="term" value="F:carbonate dehydratase activity"/>
    <property type="evidence" value="ECO:0007669"/>
    <property type="project" value="UniProtKB-EC"/>
</dbReference>
<dbReference type="PANTHER" id="PTHR18952">
    <property type="entry name" value="CARBONIC ANHYDRASE"/>
    <property type="match status" value="1"/>
</dbReference>
<keyword evidence="4" id="KW-0862">Zinc</keyword>
<evidence type="ECO:0000256" key="1">
    <source>
        <dbReference type="ARBA" id="ARBA00010718"/>
    </source>
</evidence>
<evidence type="ECO:0000313" key="9">
    <source>
        <dbReference type="EMBL" id="KAJ3222184.1"/>
    </source>
</evidence>
<evidence type="ECO:0000256" key="5">
    <source>
        <dbReference type="ARBA" id="ARBA00023239"/>
    </source>
</evidence>
<keyword evidence="7" id="KW-0732">Signal</keyword>
<evidence type="ECO:0000256" key="2">
    <source>
        <dbReference type="ARBA" id="ARBA00012925"/>
    </source>
</evidence>
<keyword evidence="10" id="KW-1185">Reference proteome</keyword>
<reference evidence="9" key="1">
    <citation type="submission" date="2020-05" db="EMBL/GenBank/DDBJ databases">
        <title>Phylogenomic resolution of chytrid fungi.</title>
        <authorList>
            <person name="Stajich J.E."/>
            <person name="Amses K."/>
            <person name="Simmons R."/>
            <person name="Seto K."/>
            <person name="Myers J."/>
            <person name="Bonds A."/>
            <person name="Quandt C.A."/>
            <person name="Barry K."/>
            <person name="Liu P."/>
            <person name="Grigoriev I."/>
            <person name="Longcore J.E."/>
            <person name="James T.Y."/>
        </authorList>
    </citation>
    <scope>NUCLEOTIDE SEQUENCE</scope>
    <source>
        <strain evidence="9">JEL0476</strain>
    </source>
</reference>
<evidence type="ECO:0000256" key="3">
    <source>
        <dbReference type="ARBA" id="ARBA00022723"/>
    </source>
</evidence>
<dbReference type="Gene3D" id="3.10.200.10">
    <property type="entry name" value="Alpha carbonic anhydrase"/>
    <property type="match status" value="1"/>
</dbReference>
<evidence type="ECO:0000256" key="6">
    <source>
        <dbReference type="ARBA" id="ARBA00048348"/>
    </source>
</evidence>
<sequence>MKTFVILAAALVLDATSHPSFPFHKRNVNCLATTLLNAHTPLQRRSEGLEFSYVGDKNPETWNTLPGAETCKTGKLQSPIDFQTEAMLNPDIPIITWADYTNVEFIHTGNTVEVNLIEGQTEKTTLTYASGNQTFVLNQFHFHDPSEHTFLGRAFPMEAHFVFKTEEAEPKAAVFAVLFQFASGEGSGGLLNQIGASLPAVDKPTTLPELKLKQFGEGLNLSAKNDGVYRYEGSLTTPPCSEGILFNVLKTPTGATAFELAEFYMAMPKNARYTQPLNGRVSK</sequence>
<comment type="similarity">
    <text evidence="1">Belongs to the alpha-carbonic anhydrase family.</text>
</comment>
<dbReference type="EC" id="4.2.1.1" evidence="2"/>
<evidence type="ECO:0000259" key="8">
    <source>
        <dbReference type="PROSITE" id="PS51144"/>
    </source>
</evidence>
<gene>
    <name evidence="9" type="ORF">HK099_002583</name>
</gene>
<evidence type="ECO:0000256" key="7">
    <source>
        <dbReference type="SAM" id="SignalP"/>
    </source>
</evidence>
<dbReference type="CDD" id="cd03124">
    <property type="entry name" value="alpha_CA_prokaryotic_like"/>
    <property type="match status" value="1"/>
</dbReference>
<dbReference type="AlphaFoldDB" id="A0AAD5U5T1"/>
<protein>
    <recommendedName>
        <fullName evidence="2">carbonic anhydrase</fullName>
        <ecNumber evidence="2">4.2.1.1</ecNumber>
    </recommendedName>
</protein>
<dbReference type="Pfam" id="PF00194">
    <property type="entry name" value="Carb_anhydrase"/>
    <property type="match status" value="1"/>
</dbReference>
<keyword evidence="3" id="KW-0479">Metal-binding</keyword>
<dbReference type="InterPro" id="IPR036398">
    <property type="entry name" value="CA_dom_sf"/>
</dbReference>
<feature type="signal peptide" evidence="7">
    <location>
        <begin position="1"/>
        <end position="17"/>
    </location>
</feature>
<dbReference type="PANTHER" id="PTHR18952:SF265">
    <property type="entry name" value="CARBONIC ANHYDRASE"/>
    <property type="match status" value="1"/>
</dbReference>
<comment type="caution">
    <text evidence="9">The sequence shown here is derived from an EMBL/GenBank/DDBJ whole genome shotgun (WGS) entry which is preliminary data.</text>
</comment>
<proteinExistence type="inferred from homology"/>
<feature type="chain" id="PRO_5042063623" description="carbonic anhydrase" evidence="7">
    <location>
        <begin position="18"/>
        <end position="283"/>
    </location>
</feature>